<dbReference type="InterPro" id="IPR000269">
    <property type="entry name" value="Cu_amine_oxidase"/>
</dbReference>
<evidence type="ECO:0000256" key="4">
    <source>
        <dbReference type="ARBA" id="ARBA00023002"/>
    </source>
</evidence>
<keyword evidence="3 6" id="KW-0801">TPQ</keyword>
<dbReference type="PRINTS" id="PR00766">
    <property type="entry name" value="CUDAOXIDASE"/>
</dbReference>
<dbReference type="EC" id="1.4.3.-" evidence="6"/>
<dbReference type="Gene3D" id="2.70.98.20">
    <property type="entry name" value="Copper amine oxidase, catalytic domain"/>
    <property type="match status" value="1"/>
</dbReference>
<evidence type="ECO:0000256" key="1">
    <source>
        <dbReference type="ARBA" id="ARBA00007983"/>
    </source>
</evidence>
<dbReference type="Gene3D" id="3.10.450.40">
    <property type="match status" value="2"/>
</dbReference>
<comment type="PTM">
    <text evidence="6">Topaquinone (TPQ) is generated by copper-dependent autoxidation of a specific tyrosyl residue.</text>
</comment>
<evidence type="ECO:0000259" key="8">
    <source>
        <dbReference type="Pfam" id="PF01179"/>
    </source>
</evidence>
<gene>
    <name evidence="10" type="ORF">C0Q70_14951</name>
</gene>
<feature type="domain" description="Copper amine oxidase N2-terminal" evidence="9">
    <location>
        <begin position="3"/>
        <end position="84"/>
    </location>
</feature>
<protein>
    <recommendedName>
        <fullName evidence="6">Amine oxidase</fullName>
        <ecNumber evidence="6">1.4.3.-</ecNumber>
    </recommendedName>
</protein>
<evidence type="ECO:0000256" key="2">
    <source>
        <dbReference type="ARBA" id="ARBA00022723"/>
    </source>
</evidence>
<dbReference type="InterPro" id="IPR015798">
    <property type="entry name" value="Cu_amine_oxidase_C"/>
</dbReference>
<dbReference type="PANTHER" id="PTHR10638">
    <property type="entry name" value="COPPER AMINE OXIDASE"/>
    <property type="match status" value="1"/>
</dbReference>
<organism evidence="10 11">
    <name type="scientific">Pomacea canaliculata</name>
    <name type="common">Golden apple snail</name>
    <dbReference type="NCBI Taxonomy" id="400727"/>
    <lineage>
        <taxon>Eukaryota</taxon>
        <taxon>Metazoa</taxon>
        <taxon>Spiralia</taxon>
        <taxon>Lophotrochozoa</taxon>
        <taxon>Mollusca</taxon>
        <taxon>Gastropoda</taxon>
        <taxon>Caenogastropoda</taxon>
        <taxon>Architaenioglossa</taxon>
        <taxon>Ampullarioidea</taxon>
        <taxon>Ampullariidae</taxon>
        <taxon>Pomacea</taxon>
    </lineage>
</organism>
<dbReference type="GO" id="GO:0005507">
    <property type="term" value="F:copper ion binding"/>
    <property type="evidence" value="ECO:0007669"/>
    <property type="project" value="InterPro"/>
</dbReference>
<dbReference type="Proteomes" id="UP000245119">
    <property type="component" value="Linkage Group LG9"/>
</dbReference>
<dbReference type="GO" id="GO:0008131">
    <property type="term" value="F:primary methylamine oxidase activity"/>
    <property type="evidence" value="ECO:0007669"/>
    <property type="project" value="InterPro"/>
</dbReference>
<evidence type="ECO:0000256" key="6">
    <source>
        <dbReference type="RuleBase" id="RU000672"/>
    </source>
</evidence>
<evidence type="ECO:0000256" key="5">
    <source>
        <dbReference type="ARBA" id="ARBA00023008"/>
    </source>
</evidence>
<dbReference type="AlphaFoldDB" id="A0A2T7NTG5"/>
<keyword evidence="11" id="KW-1185">Reference proteome</keyword>
<proteinExistence type="inferred from homology"/>
<dbReference type="InterPro" id="IPR015800">
    <property type="entry name" value="Cu_amine_oxidase_N2"/>
</dbReference>
<comment type="cofactor">
    <cofactor evidence="6">
        <name>Cu cation</name>
        <dbReference type="ChEBI" id="CHEBI:23378"/>
    </cofactor>
    <text evidence="6">Contains 1 topaquinone per subunit.</text>
</comment>
<feature type="domain" description="Copper amine oxidase catalytic" evidence="8">
    <location>
        <begin position="254"/>
        <end position="295"/>
    </location>
</feature>
<dbReference type="InterPro" id="IPR016182">
    <property type="entry name" value="Cu_amine_oxidase_N-reg"/>
</dbReference>
<evidence type="ECO:0000313" key="11">
    <source>
        <dbReference type="Proteomes" id="UP000245119"/>
    </source>
</evidence>
<keyword evidence="2 6" id="KW-0479">Metal-binding</keyword>
<reference evidence="10 11" key="1">
    <citation type="submission" date="2018-04" db="EMBL/GenBank/DDBJ databases">
        <title>The genome of golden apple snail Pomacea canaliculata provides insight into stress tolerance and invasive adaptation.</title>
        <authorList>
            <person name="Liu C."/>
            <person name="Liu B."/>
            <person name="Ren Y."/>
            <person name="Zhang Y."/>
            <person name="Wang H."/>
            <person name="Li S."/>
            <person name="Jiang F."/>
            <person name="Yin L."/>
            <person name="Zhang G."/>
            <person name="Qian W."/>
            <person name="Fan W."/>
        </authorList>
    </citation>
    <scope>NUCLEOTIDE SEQUENCE [LARGE SCALE GENOMIC DNA]</scope>
    <source>
        <strain evidence="10">SZHN2017</strain>
        <tissue evidence="10">Muscle</tissue>
    </source>
</reference>
<name>A0A2T7NTG5_POMCA</name>
<evidence type="ECO:0000313" key="10">
    <source>
        <dbReference type="EMBL" id="PVD24468.1"/>
    </source>
</evidence>
<dbReference type="InterPro" id="IPR036460">
    <property type="entry name" value="Cu_amine_oxidase_C_sf"/>
</dbReference>
<dbReference type="GO" id="GO:0005886">
    <property type="term" value="C:plasma membrane"/>
    <property type="evidence" value="ECO:0007669"/>
    <property type="project" value="TreeGrafter"/>
</dbReference>
<dbReference type="SUPFAM" id="SSF49998">
    <property type="entry name" value="Amine oxidase catalytic domain"/>
    <property type="match status" value="1"/>
</dbReference>
<dbReference type="GO" id="GO:0048038">
    <property type="term" value="F:quinone binding"/>
    <property type="evidence" value="ECO:0007669"/>
    <property type="project" value="InterPro"/>
</dbReference>
<dbReference type="SUPFAM" id="SSF54416">
    <property type="entry name" value="Amine oxidase N-terminal region"/>
    <property type="match status" value="1"/>
</dbReference>
<comment type="similarity">
    <text evidence="1 6">Belongs to the copper/topaquinone oxidase family.</text>
</comment>
<dbReference type="STRING" id="400727.A0A2T7NTG5"/>
<sequence>MRAVRDYLMGVEELGLVPVAEATVNSSYIYMIDLQVPLKTAVLGFIDSGRRRPGRAAIAVLYRGDLDPPRVEEHIVGPLPRPTYHRRATNPAYRHTPIPFCSRPVDSVERRELRTFLKGVTAELYPLLKNSYGLSYHNCSAGVDCMLLVDLPPRGLVSGERIVVVLGVPAGGGSFSPSTRLRAAGRPLVHRRQRLARDPRDVQWTDVLRDRGPDGALQESLRRLRLVMDVYDQKFSSYERRGSERFDVPGQGPRQTEPDGRRFRIDGQFVEYFGWSFNFRSRSATGIQLFDVNFQVSAKGTEIRC</sequence>
<dbReference type="EMBL" id="PZQS01000009">
    <property type="protein sequence ID" value="PVD24468.1"/>
    <property type="molecule type" value="Genomic_DNA"/>
</dbReference>
<comment type="caution">
    <text evidence="10">The sequence shown here is derived from an EMBL/GenBank/DDBJ whole genome shotgun (WGS) entry which is preliminary data.</text>
</comment>
<feature type="region of interest" description="Disordered" evidence="7">
    <location>
        <begin position="242"/>
        <end position="261"/>
    </location>
</feature>
<evidence type="ECO:0000256" key="7">
    <source>
        <dbReference type="SAM" id="MobiDB-lite"/>
    </source>
</evidence>
<dbReference type="OrthoDB" id="5379943at2759"/>
<keyword evidence="4 6" id="KW-0560">Oxidoreductase</keyword>
<accession>A0A2T7NTG5</accession>
<evidence type="ECO:0000256" key="3">
    <source>
        <dbReference type="ARBA" id="ARBA00022772"/>
    </source>
</evidence>
<dbReference type="GO" id="GO:0009308">
    <property type="term" value="P:amine metabolic process"/>
    <property type="evidence" value="ECO:0007669"/>
    <property type="project" value="UniProtKB-UniRule"/>
</dbReference>
<evidence type="ECO:0000259" key="9">
    <source>
        <dbReference type="Pfam" id="PF02727"/>
    </source>
</evidence>
<dbReference type="Pfam" id="PF02727">
    <property type="entry name" value="Cu_amine_oxidN2"/>
    <property type="match status" value="1"/>
</dbReference>
<keyword evidence="5 6" id="KW-0186">Copper</keyword>
<dbReference type="PANTHER" id="PTHR10638:SF20">
    <property type="entry name" value="AMINE OXIDASE"/>
    <property type="match status" value="1"/>
</dbReference>
<dbReference type="Pfam" id="PF01179">
    <property type="entry name" value="Cu_amine_oxid"/>
    <property type="match status" value="1"/>
</dbReference>